<dbReference type="Pfam" id="PF00672">
    <property type="entry name" value="HAMP"/>
    <property type="match status" value="1"/>
</dbReference>
<comment type="caution">
    <text evidence="13">The sequence shown here is derived from an EMBL/GenBank/DDBJ whole genome shotgun (WGS) entry which is preliminary data.</text>
</comment>
<dbReference type="InterPro" id="IPR003594">
    <property type="entry name" value="HATPase_dom"/>
</dbReference>
<accession>A0ABU0LHS3</accession>
<dbReference type="InterPro" id="IPR004358">
    <property type="entry name" value="Sig_transdc_His_kin-like_C"/>
</dbReference>
<evidence type="ECO:0000259" key="12">
    <source>
        <dbReference type="PROSITE" id="PS50885"/>
    </source>
</evidence>
<dbReference type="SUPFAM" id="SSF55874">
    <property type="entry name" value="ATPase domain of HSP90 chaperone/DNA topoisomerase II/histidine kinase"/>
    <property type="match status" value="1"/>
</dbReference>
<keyword evidence="6" id="KW-0547">Nucleotide-binding</keyword>
<dbReference type="Gene3D" id="3.30.565.10">
    <property type="entry name" value="Histidine kinase-like ATPase, C-terminal domain"/>
    <property type="match status" value="1"/>
</dbReference>
<dbReference type="Pfam" id="PF02518">
    <property type="entry name" value="HATPase_c"/>
    <property type="match status" value="1"/>
</dbReference>
<dbReference type="PROSITE" id="PS50109">
    <property type="entry name" value="HIS_KIN"/>
    <property type="match status" value="1"/>
</dbReference>
<dbReference type="CDD" id="cd06225">
    <property type="entry name" value="HAMP"/>
    <property type="match status" value="1"/>
</dbReference>
<keyword evidence="10" id="KW-0812">Transmembrane</keyword>
<evidence type="ECO:0000256" key="1">
    <source>
        <dbReference type="ARBA" id="ARBA00000085"/>
    </source>
</evidence>
<evidence type="ECO:0000313" key="14">
    <source>
        <dbReference type="Proteomes" id="UP001241747"/>
    </source>
</evidence>
<dbReference type="PANTHER" id="PTHR43065">
    <property type="entry name" value="SENSOR HISTIDINE KINASE"/>
    <property type="match status" value="1"/>
</dbReference>
<dbReference type="CDD" id="cd00082">
    <property type="entry name" value="HisKA"/>
    <property type="match status" value="1"/>
</dbReference>
<reference evidence="13 14" key="1">
    <citation type="submission" date="2023-07" db="EMBL/GenBank/DDBJ databases">
        <title>Genomic Encyclopedia of Type Strains, Phase IV (KMG-IV): sequencing the most valuable type-strain genomes for metagenomic binning, comparative biology and taxonomic classification.</title>
        <authorList>
            <person name="Goeker M."/>
        </authorList>
    </citation>
    <scope>NUCLEOTIDE SEQUENCE [LARGE SCALE GENOMIC DNA]</scope>
    <source>
        <strain evidence="13 14">DSM 3770</strain>
    </source>
</reference>
<protein>
    <recommendedName>
        <fullName evidence="3">histidine kinase</fullName>
        <ecNumber evidence="3">2.7.13.3</ecNumber>
    </recommendedName>
</protein>
<evidence type="ECO:0000256" key="8">
    <source>
        <dbReference type="ARBA" id="ARBA00022840"/>
    </source>
</evidence>
<gene>
    <name evidence="13" type="ORF">QOZ94_003454</name>
</gene>
<dbReference type="SMART" id="SM00388">
    <property type="entry name" value="HisKA"/>
    <property type="match status" value="1"/>
</dbReference>
<keyword evidence="14" id="KW-1185">Reference proteome</keyword>
<feature type="domain" description="Histidine kinase" evidence="11">
    <location>
        <begin position="372"/>
        <end position="577"/>
    </location>
</feature>
<dbReference type="RefSeq" id="WP_237345310.1">
    <property type="nucleotide sequence ID" value="NZ_JABWGX010000009.1"/>
</dbReference>
<evidence type="ECO:0000256" key="2">
    <source>
        <dbReference type="ARBA" id="ARBA00004370"/>
    </source>
</evidence>
<feature type="transmembrane region" description="Helical" evidence="10">
    <location>
        <begin position="28"/>
        <end position="50"/>
    </location>
</feature>
<keyword evidence="7 13" id="KW-0418">Kinase</keyword>
<comment type="subcellular location">
    <subcellularLocation>
        <location evidence="2">Membrane</location>
    </subcellularLocation>
</comment>
<dbReference type="EC" id="2.7.13.3" evidence="3"/>
<sequence length="595" mass="63871">MPADPTPGGHRRLIRLLRGRNLRLSSVVGRYVVVTVTIFAVALVSVGALYDRFTKELETTLVGERQSAQEAATANRMAAFLETMQYQLAKISNYPGLNAFLSDPGAPATADIGALLRLEADVPDLYGILFFDGDDKLRYAVAGQAASGPPYWTAKGWSIAGMPVVVKDGVEIIGPALPQPGRAGWILLRRPMRESGSGTGGTVALHIRLASMTEQLDKSNTSGIIRMLLATPSGAILDATGRPIEGARELAPGPEVLPGWRLMRDRRSPDVLSSLRSARGWLYSGGALIMLVVVALFVHLGLRMRRRVDLLVEGANAVASGNLTYRLPLTRKADEINALSAAFNTMAERVKDMIDRTVRTEKMAVLGQFATGVAHEVRNPLATMKTTVQSLSRDEPDQDRRELLIDLEAEVDRLNRVVNDLLTYGRPHPAARGPLAVRELLRRTATLLKPVAAERGVHLASTGDSSVGLLGDADHMQQILVNLGLNALQACGRGGTVTFRSRREGERTVIEIADDGHGIAKEDLQRVTDPFFTTKPAGSGLGLTISQQMVEANEGTMRIESARGVGTLIAVSFPASSFPASDPTLDGTRGGTATS</sequence>
<dbReference type="Pfam" id="PF00512">
    <property type="entry name" value="HisKA"/>
    <property type="match status" value="1"/>
</dbReference>
<feature type="transmembrane region" description="Helical" evidence="10">
    <location>
        <begin position="281"/>
        <end position="302"/>
    </location>
</feature>
<dbReference type="InterPro" id="IPR003661">
    <property type="entry name" value="HisK_dim/P_dom"/>
</dbReference>
<dbReference type="Proteomes" id="UP001241747">
    <property type="component" value="Unassembled WGS sequence"/>
</dbReference>
<dbReference type="InterPro" id="IPR005467">
    <property type="entry name" value="His_kinase_dom"/>
</dbReference>
<evidence type="ECO:0000256" key="5">
    <source>
        <dbReference type="ARBA" id="ARBA00022679"/>
    </source>
</evidence>
<feature type="domain" description="HAMP" evidence="12">
    <location>
        <begin position="302"/>
        <end position="355"/>
    </location>
</feature>
<dbReference type="InterPro" id="IPR036097">
    <property type="entry name" value="HisK_dim/P_sf"/>
</dbReference>
<proteinExistence type="predicted"/>
<dbReference type="PANTHER" id="PTHR43065:SF10">
    <property type="entry name" value="PEROXIDE STRESS-ACTIVATED HISTIDINE KINASE MAK3"/>
    <property type="match status" value="1"/>
</dbReference>
<keyword evidence="5 13" id="KW-0808">Transferase</keyword>
<evidence type="ECO:0000259" key="11">
    <source>
        <dbReference type="PROSITE" id="PS50109"/>
    </source>
</evidence>
<dbReference type="GO" id="GO:0004673">
    <property type="term" value="F:protein histidine kinase activity"/>
    <property type="evidence" value="ECO:0007669"/>
    <property type="project" value="UniProtKB-EC"/>
</dbReference>
<evidence type="ECO:0000313" key="13">
    <source>
        <dbReference type="EMBL" id="MDQ0506640.1"/>
    </source>
</evidence>
<evidence type="ECO:0000256" key="9">
    <source>
        <dbReference type="ARBA" id="ARBA00023012"/>
    </source>
</evidence>
<dbReference type="SUPFAM" id="SSF47384">
    <property type="entry name" value="Homodimeric domain of signal transducing histidine kinase"/>
    <property type="match status" value="1"/>
</dbReference>
<dbReference type="SMART" id="SM00387">
    <property type="entry name" value="HATPase_c"/>
    <property type="match status" value="1"/>
</dbReference>
<keyword evidence="4" id="KW-0597">Phosphoprotein</keyword>
<evidence type="ECO:0000256" key="10">
    <source>
        <dbReference type="SAM" id="Phobius"/>
    </source>
</evidence>
<dbReference type="InterPro" id="IPR036890">
    <property type="entry name" value="HATPase_C_sf"/>
</dbReference>
<dbReference type="CDD" id="cd00075">
    <property type="entry name" value="HATPase"/>
    <property type="match status" value="1"/>
</dbReference>
<dbReference type="Gene3D" id="6.10.340.10">
    <property type="match status" value="1"/>
</dbReference>
<keyword evidence="10" id="KW-1133">Transmembrane helix</keyword>
<dbReference type="PRINTS" id="PR00344">
    <property type="entry name" value="BCTRLSENSOR"/>
</dbReference>
<dbReference type="SUPFAM" id="SSF158472">
    <property type="entry name" value="HAMP domain-like"/>
    <property type="match status" value="1"/>
</dbReference>
<comment type="catalytic activity">
    <reaction evidence="1">
        <text>ATP + protein L-histidine = ADP + protein N-phospho-L-histidine.</text>
        <dbReference type="EC" id="2.7.13.3"/>
    </reaction>
</comment>
<dbReference type="InterPro" id="IPR003660">
    <property type="entry name" value="HAMP_dom"/>
</dbReference>
<evidence type="ECO:0000256" key="4">
    <source>
        <dbReference type="ARBA" id="ARBA00022553"/>
    </source>
</evidence>
<evidence type="ECO:0000256" key="7">
    <source>
        <dbReference type="ARBA" id="ARBA00022777"/>
    </source>
</evidence>
<organism evidence="13 14">
    <name type="scientific">Xanthobacter agilis</name>
    <dbReference type="NCBI Taxonomy" id="47492"/>
    <lineage>
        <taxon>Bacteria</taxon>
        <taxon>Pseudomonadati</taxon>
        <taxon>Pseudomonadota</taxon>
        <taxon>Alphaproteobacteria</taxon>
        <taxon>Hyphomicrobiales</taxon>
        <taxon>Xanthobacteraceae</taxon>
        <taxon>Xanthobacter</taxon>
    </lineage>
</organism>
<evidence type="ECO:0000256" key="3">
    <source>
        <dbReference type="ARBA" id="ARBA00012438"/>
    </source>
</evidence>
<keyword evidence="8" id="KW-0067">ATP-binding</keyword>
<name>A0ABU0LHS3_XANAG</name>
<dbReference type="Gene3D" id="1.10.287.130">
    <property type="match status" value="1"/>
</dbReference>
<keyword evidence="10" id="KW-0472">Membrane</keyword>
<evidence type="ECO:0000256" key="6">
    <source>
        <dbReference type="ARBA" id="ARBA00022741"/>
    </source>
</evidence>
<dbReference type="PROSITE" id="PS50885">
    <property type="entry name" value="HAMP"/>
    <property type="match status" value="1"/>
</dbReference>
<keyword evidence="9" id="KW-0902">Two-component regulatory system</keyword>
<dbReference type="SMART" id="SM00304">
    <property type="entry name" value="HAMP"/>
    <property type="match status" value="1"/>
</dbReference>
<dbReference type="EMBL" id="JAUSVY010000009">
    <property type="protein sequence ID" value="MDQ0506640.1"/>
    <property type="molecule type" value="Genomic_DNA"/>
</dbReference>